<dbReference type="AlphaFoldDB" id="A0AAF0ELP5"/>
<dbReference type="Pfam" id="PF04479">
    <property type="entry name" value="RTA1"/>
    <property type="match status" value="1"/>
</dbReference>
<dbReference type="GO" id="GO:0016020">
    <property type="term" value="C:membrane"/>
    <property type="evidence" value="ECO:0007669"/>
    <property type="project" value="UniProtKB-SubCell"/>
</dbReference>
<accession>A0AAF0ELP5</accession>
<evidence type="ECO:0000313" key="7">
    <source>
        <dbReference type="Proteomes" id="UP001213623"/>
    </source>
</evidence>
<evidence type="ECO:0000256" key="1">
    <source>
        <dbReference type="ARBA" id="ARBA00004141"/>
    </source>
</evidence>
<evidence type="ECO:0000313" key="6">
    <source>
        <dbReference type="EMBL" id="WFD26825.1"/>
    </source>
</evidence>
<dbReference type="Proteomes" id="UP001213623">
    <property type="component" value="Chromosome 3"/>
</dbReference>
<comment type="subcellular location">
    <subcellularLocation>
        <location evidence="1">Membrane</location>
        <topology evidence="1">Multi-pass membrane protein</topology>
    </subcellularLocation>
</comment>
<evidence type="ECO:0000256" key="2">
    <source>
        <dbReference type="ARBA" id="ARBA00022692"/>
    </source>
</evidence>
<feature type="transmembrane region" description="Helical" evidence="5">
    <location>
        <begin position="46"/>
        <end position="64"/>
    </location>
</feature>
<protein>
    <submittedName>
        <fullName evidence="6">Uncharacterized protein</fullName>
    </submittedName>
</protein>
<feature type="transmembrane region" description="Helical" evidence="5">
    <location>
        <begin position="76"/>
        <end position="98"/>
    </location>
</feature>
<feature type="transmembrane region" description="Helical" evidence="5">
    <location>
        <begin position="20"/>
        <end position="39"/>
    </location>
</feature>
<evidence type="ECO:0000256" key="4">
    <source>
        <dbReference type="ARBA" id="ARBA00023136"/>
    </source>
</evidence>
<feature type="transmembrane region" description="Helical" evidence="5">
    <location>
        <begin position="191"/>
        <end position="210"/>
    </location>
</feature>
<organism evidence="6 7">
    <name type="scientific">Malassezia nana</name>
    <dbReference type="NCBI Taxonomy" id="180528"/>
    <lineage>
        <taxon>Eukaryota</taxon>
        <taxon>Fungi</taxon>
        <taxon>Dikarya</taxon>
        <taxon>Basidiomycota</taxon>
        <taxon>Ustilaginomycotina</taxon>
        <taxon>Malasseziomycetes</taxon>
        <taxon>Malasseziales</taxon>
        <taxon>Malasseziaceae</taxon>
        <taxon>Malassezia</taxon>
    </lineage>
</organism>
<dbReference type="PANTHER" id="PTHR31465">
    <property type="entry name" value="PROTEIN RTA1-RELATED"/>
    <property type="match status" value="1"/>
</dbReference>
<feature type="transmembrane region" description="Helical" evidence="5">
    <location>
        <begin position="230"/>
        <end position="248"/>
    </location>
</feature>
<dbReference type="InterPro" id="IPR007568">
    <property type="entry name" value="RTA1"/>
</dbReference>
<feature type="transmembrane region" description="Helical" evidence="5">
    <location>
        <begin position="110"/>
        <end position="133"/>
    </location>
</feature>
<dbReference type="PANTHER" id="PTHR31465:SF1">
    <property type="entry name" value="PROTEIN RTA1-RELATED"/>
    <property type="match status" value="1"/>
</dbReference>
<evidence type="ECO:0000256" key="3">
    <source>
        <dbReference type="ARBA" id="ARBA00022989"/>
    </source>
</evidence>
<sequence>MQEDAGFNLYGYVPNLAPNIVMLVLFSLSSIVHLAQVVYYRQWWLLVLPVGTLAEVGGYIPRIIGHTQTSMRDPYVATMCLLIITPCLFAAIHFTVLGRMCTLFPRKYTLVRPVFVMPFFVCVDVASLIIQGVGAGQAGTSDSVDVARSGSNITAAGVAVQLAGYLLFFSLFAVFYYRIRRDPPAGLEQMHPLMLATMASSAWIILRSIYRLVEMGEGWDGVINNTEWCLFVFDGAFVFIAVTIYNFVHPGKYLPRDFSWNYHPEKHGAWWVNEKKDTLESPPVAYPEHAEFKKEVEAV</sequence>
<reference evidence="6" key="1">
    <citation type="submission" date="2023-03" db="EMBL/GenBank/DDBJ databases">
        <title>Mating type loci evolution in Malassezia.</title>
        <authorList>
            <person name="Coelho M.A."/>
        </authorList>
    </citation>
    <scope>NUCLEOTIDE SEQUENCE</scope>
    <source>
        <strain evidence="6">CBS 9557</strain>
    </source>
</reference>
<name>A0AAF0ELP5_9BASI</name>
<keyword evidence="4 5" id="KW-0472">Membrane</keyword>
<evidence type="ECO:0000256" key="5">
    <source>
        <dbReference type="SAM" id="Phobius"/>
    </source>
</evidence>
<keyword evidence="2 5" id="KW-0812">Transmembrane</keyword>
<gene>
    <name evidence="6" type="ORF">MNAN1_001814</name>
</gene>
<keyword evidence="3 5" id="KW-1133">Transmembrane helix</keyword>
<feature type="transmembrane region" description="Helical" evidence="5">
    <location>
        <begin position="153"/>
        <end position="179"/>
    </location>
</feature>
<keyword evidence="7" id="KW-1185">Reference proteome</keyword>
<dbReference type="EMBL" id="CP119894">
    <property type="protein sequence ID" value="WFD26825.1"/>
    <property type="molecule type" value="Genomic_DNA"/>
</dbReference>
<proteinExistence type="predicted"/>